<name>A0A0R2NKS9_9LACO</name>
<evidence type="ECO:0000313" key="1">
    <source>
        <dbReference type="EMBL" id="KRO26383.1"/>
    </source>
</evidence>
<dbReference type="EMBL" id="AYGX02000135">
    <property type="protein sequence ID" value="KRO26383.1"/>
    <property type="molecule type" value="Genomic_DNA"/>
</dbReference>
<sequence length="51" mass="5521">MRPQNVVAPFLDKNQFSCGSAVMEVAVQVALARRFFVELTPPTSLKISGLG</sequence>
<comment type="caution">
    <text evidence="1">The sequence shown here is derived from an EMBL/GenBank/DDBJ whole genome shotgun (WGS) entry which is preliminary data.</text>
</comment>
<accession>A0A0R2NKS9</accession>
<dbReference type="Proteomes" id="UP000050920">
    <property type="component" value="Unassembled WGS sequence"/>
</dbReference>
<proteinExistence type="predicted"/>
<protein>
    <submittedName>
        <fullName evidence="1">Uncharacterized protein</fullName>
    </submittedName>
</protein>
<dbReference type="AlphaFoldDB" id="A0A0R2NKS9"/>
<reference evidence="1 2" key="1">
    <citation type="journal article" date="2015" name="Genome Announc.">
        <title>Expanding the biotechnology potential of lactobacilli through comparative genomics of 213 strains and associated genera.</title>
        <authorList>
            <person name="Sun Z."/>
            <person name="Harris H.M."/>
            <person name="McCann A."/>
            <person name="Guo C."/>
            <person name="Argimon S."/>
            <person name="Zhang W."/>
            <person name="Yang X."/>
            <person name="Jeffery I.B."/>
            <person name="Cooney J.C."/>
            <person name="Kagawa T.F."/>
            <person name="Liu W."/>
            <person name="Song Y."/>
            <person name="Salvetti E."/>
            <person name="Wrobel A."/>
            <person name="Rasinkangas P."/>
            <person name="Parkhill J."/>
            <person name="Rea M.C."/>
            <person name="O'Sullivan O."/>
            <person name="Ritari J."/>
            <person name="Douillard F.P."/>
            <person name="Paul Ross R."/>
            <person name="Yang R."/>
            <person name="Briner A.E."/>
            <person name="Felis G.E."/>
            <person name="de Vos W.M."/>
            <person name="Barrangou R."/>
            <person name="Klaenhammer T.R."/>
            <person name="Caufield P.W."/>
            <person name="Cui Y."/>
            <person name="Zhang H."/>
            <person name="O'Toole P.W."/>
        </authorList>
    </citation>
    <scope>NUCLEOTIDE SEQUENCE [LARGE SCALE GENOMIC DNA]</scope>
    <source>
        <strain evidence="1 2">DSM 21115</strain>
    </source>
</reference>
<organism evidence="1 2">
    <name type="scientific">Lactiplantibacillus fabifermentans DSM 21115</name>
    <dbReference type="NCBI Taxonomy" id="1413187"/>
    <lineage>
        <taxon>Bacteria</taxon>
        <taxon>Bacillati</taxon>
        <taxon>Bacillota</taxon>
        <taxon>Bacilli</taxon>
        <taxon>Lactobacillales</taxon>
        <taxon>Lactobacillaceae</taxon>
        <taxon>Lactiplantibacillus</taxon>
    </lineage>
</organism>
<gene>
    <name evidence="1" type="ORF">DY78_GL000986</name>
</gene>
<evidence type="ECO:0000313" key="2">
    <source>
        <dbReference type="Proteomes" id="UP000050920"/>
    </source>
</evidence>
<keyword evidence="2" id="KW-1185">Reference proteome</keyword>